<name>A0A7W7ZV99_9BACT</name>
<dbReference type="RefSeq" id="WP_184260050.1">
    <property type="nucleotide sequence ID" value="NZ_JACHIO010000028.1"/>
</dbReference>
<gene>
    <name evidence="3" type="ORF">HDF15_004812</name>
</gene>
<dbReference type="Gene3D" id="3.40.50.2000">
    <property type="entry name" value="Glycogen Phosphorylase B"/>
    <property type="match status" value="2"/>
</dbReference>
<organism evidence="3 4">
    <name type="scientific">Granulicella mallensis</name>
    <dbReference type="NCBI Taxonomy" id="940614"/>
    <lineage>
        <taxon>Bacteria</taxon>
        <taxon>Pseudomonadati</taxon>
        <taxon>Acidobacteriota</taxon>
        <taxon>Terriglobia</taxon>
        <taxon>Terriglobales</taxon>
        <taxon>Acidobacteriaceae</taxon>
        <taxon>Granulicella</taxon>
    </lineage>
</organism>
<evidence type="ECO:0000313" key="3">
    <source>
        <dbReference type="EMBL" id="MBB5066432.1"/>
    </source>
</evidence>
<dbReference type="GO" id="GO:0016757">
    <property type="term" value="F:glycosyltransferase activity"/>
    <property type="evidence" value="ECO:0007669"/>
    <property type="project" value="InterPro"/>
</dbReference>
<protein>
    <submittedName>
        <fullName evidence="3">Glycosyltransferase involved in cell wall biosynthesis</fullName>
    </submittedName>
</protein>
<dbReference type="InterPro" id="IPR001296">
    <property type="entry name" value="Glyco_trans_1"/>
</dbReference>
<proteinExistence type="predicted"/>
<dbReference type="EMBL" id="JACHIO010000028">
    <property type="protein sequence ID" value="MBB5066432.1"/>
    <property type="molecule type" value="Genomic_DNA"/>
</dbReference>
<feature type="domain" description="Glycosyl transferase family 1" evidence="1">
    <location>
        <begin position="191"/>
        <end position="336"/>
    </location>
</feature>
<dbReference type="CDD" id="cd03811">
    <property type="entry name" value="GT4_GT28_WabH-like"/>
    <property type="match status" value="1"/>
</dbReference>
<dbReference type="Proteomes" id="UP000584867">
    <property type="component" value="Unassembled WGS sequence"/>
</dbReference>
<dbReference type="AlphaFoldDB" id="A0A7W7ZV99"/>
<sequence>MRIALLVPTLVIGGVERVFVNLANGLCQCGAEVDLVAGRAGGDMGRLLERDIQVFDLESDRMMRSVPKIAKYLRARQPEALIAGMTHCSAAAVIARAIARQKTKIIATEHNTMSQVIANASGLKYRLMPLWSRWALSATDAIVAVSGGVADDLSARTGIPRQKIQVIYNPVITEALQSAAAATVEHPWFQPGQPPVLLGVGRLDKQKDFPMLVQAFRIVRNQRPARLMILGEGPDRARIEQAVQEAGLAADVSLPGFEQNPYRFMKRAAVFAFSSQWEGFGVALVEALALGTPVVSTDCTYGPAEVLCNGRYGTLVPVGDHEAMAQALLAALDKPKPIDSYEHLQQFTVRSVAASYLSLINH</sequence>
<dbReference type="PANTHER" id="PTHR12526">
    <property type="entry name" value="GLYCOSYLTRANSFERASE"/>
    <property type="match status" value="1"/>
</dbReference>
<dbReference type="PANTHER" id="PTHR12526:SF630">
    <property type="entry name" value="GLYCOSYLTRANSFERASE"/>
    <property type="match status" value="1"/>
</dbReference>
<dbReference type="Pfam" id="PF13439">
    <property type="entry name" value="Glyco_transf_4"/>
    <property type="match status" value="1"/>
</dbReference>
<dbReference type="Pfam" id="PF00534">
    <property type="entry name" value="Glycos_transf_1"/>
    <property type="match status" value="1"/>
</dbReference>
<evidence type="ECO:0000259" key="2">
    <source>
        <dbReference type="Pfam" id="PF13439"/>
    </source>
</evidence>
<dbReference type="SUPFAM" id="SSF53756">
    <property type="entry name" value="UDP-Glycosyltransferase/glycogen phosphorylase"/>
    <property type="match status" value="1"/>
</dbReference>
<evidence type="ECO:0000259" key="1">
    <source>
        <dbReference type="Pfam" id="PF00534"/>
    </source>
</evidence>
<comment type="caution">
    <text evidence="3">The sequence shown here is derived from an EMBL/GenBank/DDBJ whole genome shotgun (WGS) entry which is preliminary data.</text>
</comment>
<evidence type="ECO:0000313" key="4">
    <source>
        <dbReference type="Proteomes" id="UP000584867"/>
    </source>
</evidence>
<accession>A0A7W7ZV99</accession>
<dbReference type="InterPro" id="IPR028098">
    <property type="entry name" value="Glyco_trans_4-like_N"/>
</dbReference>
<keyword evidence="3" id="KW-0808">Transferase</keyword>
<reference evidence="3 4" key="1">
    <citation type="submission" date="2020-08" db="EMBL/GenBank/DDBJ databases">
        <title>Genomic Encyclopedia of Type Strains, Phase IV (KMG-V): Genome sequencing to study the core and pangenomes of soil and plant-associated prokaryotes.</title>
        <authorList>
            <person name="Whitman W."/>
        </authorList>
    </citation>
    <scope>NUCLEOTIDE SEQUENCE [LARGE SCALE GENOMIC DNA]</scope>
    <source>
        <strain evidence="3 4">X5P3</strain>
    </source>
</reference>
<feature type="domain" description="Glycosyltransferase subfamily 4-like N-terminal" evidence="2">
    <location>
        <begin position="12"/>
        <end position="174"/>
    </location>
</feature>